<dbReference type="Gene3D" id="3.80.10.10">
    <property type="entry name" value="Ribonuclease Inhibitor"/>
    <property type="match status" value="1"/>
</dbReference>
<evidence type="ECO:0000256" key="1">
    <source>
        <dbReference type="SAM" id="SignalP"/>
    </source>
</evidence>
<dbReference type="VEuPathDB" id="VectorBase:CQUJHB005247"/>
<evidence type="ECO:0000313" key="3">
    <source>
        <dbReference type="EMBL" id="EDS38278.1"/>
    </source>
</evidence>
<dbReference type="PANTHER" id="PTHR32212">
    <property type="entry name" value="CYCLIN-LIKE F-BOX"/>
    <property type="match status" value="1"/>
</dbReference>
<dbReference type="InterPro" id="IPR001810">
    <property type="entry name" value="F-box_dom"/>
</dbReference>
<gene>
    <name evidence="4" type="primary">6045931</name>
    <name evidence="3" type="ORF">CpipJ_CPIJ012921</name>
</gene>
<dbReference type="EMBL" id="DS232242">
    <property type="protein sequence ID" value="EDS38278.1"/>
    <property type="molecule type" value="Genomic_DNA"/>
</dbReference>
<evidence type="ECO:0000313" key="5">
    <source>
        <dbReference type="Proteomes" id="UP000002320"/>
    </source>
</evidence>
<dbReference type="SUPFAM" id="SSF81383">
    <property type="entry name" value="F-box domain"/>
    <property type="match status" value="1"/>
</dbReference>
<reference evidence="3" key="1">
    <citation type="submission" date="2007-03" db="EMBL/GenBank/DDBJ databases">
        <title>Annotation of Culex pipiens quinquefasciatus.</title>
        <authorList>
            <consortium name="The Broad Institute Genome Sequencing Platform"/>
            <person name="Atkinson P.W."/>
            <person name="Hemingway J."/>
            <person name="Christensen B.M."/>
            <person name="Higgs S."/>
            <person name="Kodira C."/>
            <person name="Hannick L."/>
            <person name="Megy K."/>
            <person name="O'Leary S."/>
            <person name="Pearson M."/>
            <person name="Haas B.J."/>
            <person name="Mauceli E."/>
            <person name="Wortman J.R."/>
            <person name="Lee N.H."/>
            <person name="Guigo R."/>
            <person name="Stanke M."/>
            <person name="Alvarado L."/>
            <person name="Amedeo P."/>
            <person name="Antoine C.H."/>
            <person name="Arensburger P."/>
            <person name="Bidwell S.L."/>
            <person name="Crawford M."/>
            <person name="Camaro F."/>
            <person name="Devon K."/>
            <person name="Engels R."/>
            <person name="Hammond M."/>
            <person name="Howarth C."/>
            <person name="Koehrsen M."/>
            <person name="Lawson D."/>
            <person name="Montgomery P."/>
            <person name="Nene V."/>
            <person name="Nusbaum C."/>
            <person name="Puiu D."/>
            <person name="Romero-Severson J."/>
            <person name="Severson D.W."/>
            <person name="Shumway M."/>
            <person name="Sisk P."/>
            <person name="Stolte C."/>
            <person name="Zeng Q."/>
            <person name="Eisenstadt E."/>
            <person name="Fraser-Liggett C."/>
            <person name="Strausberg R."/>
            <person name="Galagan J."/>
            <person name="Birren B."/>
            <person name="Collins F.H."/>
        </authorList>
    </citation>
    <scope>NUCLEOTIDE SEQUENCE [LARGE SCALE GENOMIC DNA]</scope>
    <source>
        <strain evidence="3">JHB</strain>
    </source>
</reference>
<dbReference type="KEGG" id="cqu:CpipJ_CPIJ012921"/>
<proteinExistence type="predicted"/>
<dbReference type="InParanoid" id="B0X0N6"/>
<dbReference type="InterPro" id="IPR036047">
    <property type="entry name" value="F-box-like_dom_sf"/>
</dbReference>
<dbReference type="InterPro" id="IPR032675">
    <property type="entry name" value="LRR_dom_sf"/>
</dbReference>
<dbReference type="PANTHER" id="PTHR32212:SF248">
    <property type="entry name" value="F-BOX DOMAIN-CONTAINING PROTEIN"/>
    <property type="match status" value="1"/>
</dbReference>
<dbReference type="AlphaFoldDB" id="B0X0N6"/>
<dbReference type="SUPFAM" id="SSF52047">
    <property type="entry name" value="RNI-like"/>
    <property type="match status" value="1"/>
</dbReference>
<feature type="chain" id="PRO_5011408784" evidence="1">
    <location>
        <begin position="26"/>
        <end position="495"/>
    </location>
</feature>
<accession>B0X0N6</accession>
<dbReference type="EnsemblMetazoa" id="CPIJ012921-RA">
    <property type="protein sequence ID" value="CPIJ012921-PA"/>
    <property type="gene ID" value="CPIJ012921"/>
</dbReference>
<dbReference type="OMA" id="IISHYAD"/>
<evidence type="ECO:0000259" key="2">
    <source>
        <dbReference type="PROSITE" id="PS50181"/>
    </source>
</evidence>
<dbReference type="Gene3D" id="1.20.1280.50">
    <property type="match status" value="1"/>
</dbReference>
<dbReference type="Pfam" id="PF12937">
    <property type="entry name" value="F-box-like"/>
    <property type="match status" value="1"/>
</dbReference>
<dbReference type="HOGENOM" id="CLU_551247_0_0_1"/>
<feature type="domain" description="F-box" evidence="2">
    <location>
        <begin position="1"/>
        <end position="39"/>
    </location>
</feature>
<name>B0X0N6_CULQU</name>
<sequence length="495" mass="57390">MATINDLPNELLLLIFQLLGETANAQAVSSVCRRWDQLIVPTLRLRIGLYDDGDRGVRGILCRSSRQYEAVALDFPESSCETTDIGDRTGLWILARFMHVTDVELRFYKYDLKRIVRFVDALGPRVLFLTIFANNVQDDTGLELNLTSRKVVPLANMEHLHFVNFNQLPMKFYAWFFRKVPKVVRLKVSICYQGDVIISHYADHLERLEIFHLDYEKSFNHLKCPKLTHLSMRMETGCVSAHPIQLENFFKHAQRLRHLELFTDCPCHDVARAVVNLPNLEVLALRSDHYVPFDDRVKLPALKKLFFGGRIDDVPQLPAVRYLFLYGLTGDRIYSRFVQRAPNLIKLTVDQDAFLDDDAIVCLCNGFPQLADLHLKIHSAVELTETAFGAIHLLTQLQRFHISFENISRQVWLGEWFKRLPAPTVSIENMHSQFLPVVMPLAEFELLLANLRTRVLTLRKIFVAVWHRTIRQEVARMRPDLQFFYLEPVDTTLFG</sequence>
<organism>
    <name type="scientific">Culex quinquefasciatus</name>
    <name type="common">Southern house mosquito</name>
    <name type="synonym">Culex pungens</name>
    <dbReference type="NCBI Taxonomy" id="7176"/>
    <lineage>
        <taxon>Eukaryota</taxon>
        <taxon>Metazoa</taxon>
        <taxon>Ecdysozoa</taxon>
        <taxon>Arthropoda</taxon>
        <taxon>Hexapoda</taxon>
        <taxon>Insecta</taxon>
        <taxon>Pterygota</taxon>
        <taxon>Neoptera</taxon>
        <taxon>Endopterygota</taxon>
        <taxon>Diptera</taxon>
        <taxon>Nematocera</taxon>
        <taxon>Culicoidea</taxon>
        <taxon>Culicidae</taxon>
        <taxon>Culicinae</taxon>
        <taxon>Culicini</taxon>
        <taxon>Culex</taxon>
        <taxon>Culex</taxon>
    </lineage>
</organism>
<reference evidence="4" key="2">
    <citation type="submission" date="2020-05" db="UniProtKB">
        <authorList>
            <consortium name="EnsemblMetazoa"/>
        </authorList>
    </citation>
    <scope>IDENTIFICATION</scope>
    <source>
        <strain evidence="4">JHB</strain>
    </source>
</reference>
<dbReference type="PROSITE" id="PS50181">
    <property type="entry name" value="FBOX"/>
    <property type="match status" value="1"/>
</dbReference>
<keyword evidence="5" id="KW-1185">Reference proteome</keyword>
<feature type="signal peptide" evidence="1">
    <location>
        <begin position="1"/>
        <end position="25"/>
    </location>
</feature>
<protein>
    <submittedName>
        <fullName evidence="3">Predicted protein</fullName>
    </submittedName>
</protein>
<dbReference type="VEuPathDB" id="VectorBase:CPIJ012921"/>
<keyword evidence="1" id="KW-0732">Signal</keyword>
<evidence type="ECO:0000313" key="4">
    <source>
        <dbReference type="EnsemblMetazoa" id="CPIJ012921-PA"/>
    </source>
</evidence>
<dbReference type="Proteomes" id="UP000002320">
    <property type="component" value="Unassembled WGS sequence"/>
</dbReference>